<evidence type="ECO:0000313" key="2">
    <source>
        <dbReference type="Proteomes" id="UP000625711"/>
    </source>
</evidence>
<gene>
    <name evidence="1" type="ORF">GWI33_013803</name>
</gene>
<reference evidence="1" key="1">
    <citation type="submission" date="2020-08" db="EMBL/GenBank/DDBJ databases">
        <title>Genome sequencing and assembly of the red palm weevil Rhynchophorus ferrugineus.</title>
        <authorList>
            <person name="Dias G.B."/>
            <person name="Bergman C.M."/>
            <person name="Manee M."/>
        </authorList>
    </citation>
    <scope>NUCLEOTIDE SEQUENCE</scope>
    <source>
        <strain evidence="1">AA-2017</strain>
        <tissue evidence="1">Whole larva</tissue>
    </source>
</reference>
<dbReference type="AlphaFoldDB" id="A0A834MB87"/>
<proteinExistence type="predicted"/>
<protein>
    <submittedName>
        <fullName evidence="1">Uncharacterized protein</fullName>
    </submittedName>
</protein>
<evidence type="ECO:0000313" key="1">
    <source>
        <dbReference type="EMBL" id="KAF7273495.1"/>
    </source>
</evidence>
<accession>A0A834MB87</accession>
<dbReference type="EMBL" id="JAACXV010013394">
    <property type="protein sequence ID" value="KAF7273495.1"/>
    <property type="molecule type" value="Genomic_DNA"/>
</dbReference>
<sequence length="67" mass="7366">MVKICVSEKGVTGTSRKIPATDSATFLNQPRQKQQLTNVGVSTVTCFVTPSKAELEEYLEHPPPYVD</sequence>
<organism evidence="1 2">
    <name type="scientific">Rhynchophorus ferrugineus</name>
    <name type="common">Red palm weevil</name>
    <name type="synonym">Curculio ferrugineus</name>
    <dbReference type="NCBI Taxonomy" id="354439"/>
    <lineage>
        <taxon>Eukaryota</taxon>
        <taxon>Metazoa</taxon>
        <taxon>Ecdysozoa</taxon>
        <taxon>Arthropoda</taxon>
        <taxon>Hexapoda</taxon>
        <taxon>Insecta</taxon>
        <taxon>Pterygota</taxon>
        <taxon>Neoptera</taxon>
        <taxon>Endopterygota</taxon>
        <taxon>Coleoptera</taxon>
        <taxon>Polyphaga</taxon>
        <taxon>Cucujiformia</taxon>
        <taxon>Curculionidae</taxon>
        <taxon>Dryophthorinae</taxon>
        <taxon>Rhynchophorus</taxon>
    </lineage>
</organism>
<keyword evidence="2" id="KW-1185">Reference proteome</keyword>
<dbReference type="OrthoDB" id="6162375at2759"/>
<name>A0A834MB87_RHYFE</name>
<dbReference type="Proteomes" id="UP000625711">
    <property type="component" value="Unassembled WGS sequence"/>
</dbReference>
<comment type="caution">
    <text evidence="1">The sequence shown here is derived from an EMBL/GenBank/DDBJ whole genome shotgun (WGS) entry which is preliminary data.</text>
</comment>